<dbReference type="PANTHER" id="PTHR31683:SF18">
    <property type="entry name" value="PECTATE LYASE 21-RELATED"/>
    <property type="match status" value="1"/>
</dbReference>
<accession>A0A6L5GGP5</accession>
<evidence type="ECO:0000313" key="5">
    <source>
        <dbReference type="Proteomes" id="UP000477750"/>
    </source>
</evidence>
<keyword evidence="1 2" id="KW-0456">Lyase</keyword>
<name>A0A6L5GGP5_9ACTN</name>
<keyword evidence="5" id="KW-1185">Reference proteome</keyword>
<keyword evidence="2" id="KW-0119">Carbohydrate metabolism</keyword>
<dbReference type="SMART" id="SM00710">
    <property type="entry name" value="PbH1"/>
    <property type="match status" value="4"/>
</dbReference>
<comment type="caution">
    <text evidence="4">The sequence shown here is derived from an EMBL/GenBank/DDBJ whole genome shotgun (WGS) entry which is preliminary data.</text>
</comment>
<dbReference type="EMBL" id="WIAO01000054">
    <property type="protein sequence ID" value="MQM28726.1"/>
    <property type="molecule type" value="Genomic_DNA"/>
</dbReference>
<dbReference type="PANTHER" id="PTHR31683">
    <property type="entry name" value="PECTATE LYASE 18-RELATED"/>
    <property type="match status" value="1"/>
</dbReference>
<keyword evidence="2" id="KW-0964">Secreted</keyword>
<sequence>MQPVVTPVPALAIRPLRPVRHRRPRLFLFRAELLQTLSEGVYGHRHEHIDVRKYNPHRERTTDMEHVFGNRHSRRTLFTAAGAVALGAAAAPLAGPGSALAQTGSPVGWATQNGGTTGGSGGGTTTVTSASAFASAVSGDARKIVRVSGTIQISGMVRVGSNTTIVGNSGATLTGGGLTLRTVSNVIIQNLRFRGYADDGINVEERSRNIWIDHNTFEPGTDGACDIKRESDFITVSWNRFNGTDKTCLLGHSDSHTVDRGKLRVSYHHNYFNGTTQRTPRVRFAEPVHVYNNYYANVRSYCIATTMDAGVINEGNYFENCNRTVDIGQGDSGPGRIVSRNNHVVNSPAPVSRGSVAGVPYGFQLDTPSQVKSIVSGGAGAR</sequence>
<comment type="subcellular location">
    <subcellularLocation>
        <location evidence="2">Secreted</location>
    </subcellularLocation>
</comment>
<reference evidence="4 5" key="1">
    <citation type="submission" date="2019-10" db="EMBL/GenBank/DDBJ databases">
        <title>Glycomyces albidus sp. nov., a novel actinomycete isolated from rhizosphere soil of wheat (Triticum aestivum L.).</title>
        <authorList>
            <person name="Qian L."/>
        </authorList>
    </citation>
    <scope>NUCLEOTIDE SEQUENCE [LARGE SCALE GENOMIC DNA]</scope>
    <source>
        <strain evidence="4 5">NEAU-7082</strain>
    </source>
</reference>
<dbReference type="AlphaFoldDB" id="A0A6L5GGP5"/>
<dbReference type="InterPro" id="IPR002022">
    <property type="entry name" value="Pec_lyase"/>
</dbReference>
<protein>
    <submittedName>
        <fullName evidence="4">Pectate lyase</fullName>
    </submittedName>
</protein>
<dbReference type="GO" id="GO:0005576">
    <property type="term" value="C:extracellular region"/>
    <property type="evidence" value="ECO:0007669"/>
    <property type="project" value="UniProtKB-SubCell"/>
</dbReference>
<dbReference type="InterPro" id="IPR006311">
    <property type="entry name" value="TAT_signal"/>
</dbReference>
<dbReference type="Pfam" id="PF00544">
    <property type="entry name" value="Pectate_lyase_4"/>
    <property type="match status" value="1"/>
</dbReference>
<feature type="domain" description="Pectate lyase" evidence="3">
    <location>
        <begin position="120"/>
        <end position="324"/>
    </location>
</feature>
<evidence type="ECO:0000256" key="1">
    <source>
        <dbReference type="ARBA" id="ARBA00023239"/>
    </source>
</evidence>
<dbReference type="Gene3D" id="2.160.20.10">
    <property type="entry name" value="Single-stranded right-handed beta-helix, Pectin lyase-like"/>
    <property type="match status" value="1"/>
</dbReference>
<dbReference type="PROSITE" id="PS51318">
    <property type="entry name" value="TAT"/>
    <property type="match status" value="1"/>
</dbReference>
<evidence type="ECO:0000259" key="3">
    <source>
        <dbReference type="SMART" id="SM00656"/>
    </source>
</evidence>
<evidence type="ECO:0000313" key="4">
    <source>
        <dbReference type="EMBL" id="MQM28726.1"/>
    </source>
</evidence>
<gene>
    <name evidence="4" type="ORF">GFD30_24655</name>
</gene>
<dbReference type="GO" id="GO:0030570">
    <property type="term" value="F:pectate lyase activity"/>
    <property type="evidence" value="ECO:0007669"/>
    <property type="project" value="InterPro"/>
</dbReference>
<dbReference type="GO" id="GO:0000272">
    <property type="term" value="P:polysaccharide catabolic process"/>
    <property type="evidence" value="ECO:0007669"/>
    <property type="project" value="UniProtKB-KW"/>
</dbReference>
<keyword evidence="2" id="KW-0624">Polysaccharide degradation</keyword>
<dbReference type="InterPro" id="IPR011050">
    <property type="entry name" value="Pectin_lyase_fold/virulence"/>
</dbReference>
<evidence type="ECO:0000256" key="2">
    <source>
        <dbReference type="RuleBase" id="RU361173"/>
    </source>
</evidence>
<dbReference type="SMART" id="SM00656">
    <property type="entry name" value="Amb_all"/>
    <property type="match status" value="1"/>
</dbReference>
<organism evidence="4 5">
    <name type="scientific">Glycomyces albidus</name>
    <dbReference type="NCBI Taxonomy" id="2656774"/>
    <lineage>
        <taxon>Bacteria</taxon>
        <taxon>Bacillati</taxon>
        <taxon>Actinomycetota</taxon>
        <taxon>Actinomycetes</taxon>
        <taxon>Glycomycetales</taxon>
        <taxon>Glycomycetaceae</taxon>
        <taxon>Glycomyces</taxon>
    </lineage>
</organism>
<dbReference type="InterPro" id="IPR006626">
    <property type="entry name" value="PbH1"/>
</dbReference>
<comment type="similarity">
    <text evidence="2">Belongs to the polysaccharide lyase 1 family.</text>
</comment>
<dbReference type="InterPro" id="IPR045032">
    <property type="entry name" value="PEL"/>
</dbReference>
<dbReference type="SUPFAM" id="SSF51126">
    <property type="entry name" value="Pectin lyase-like"/>
    <property type="match status" value="1"/>
</dbReference>
<dbReference type="InterPro" id="IPR012334">
    <property type="entry name" value="Pectin_lyas_fold"/>
</dbReference>
<proteinExistence type="inferred from homology"/>
<dbReference type="Proteomes" id="UP000477750">
    <property type="component" value="Unassembled WGS sequence"/>
</dbReference>